<keyword evidence="3" id="KW-1185">Reference proteome</keyword>
<dbReference type="GeneID" id="33936641"/>
<dbReference type="RefSeq" id="XP_022285560.1">
    <property type="nucleotide sequence ID" value="XM_022429402.1"/>
</dbReference>
<comment type="caution">
    <text evidence="2">The sequence shown here is derived from an EMBL/GenBank/DDBJ whole genome shotgun (WGS) entry which is preliminary data.</text>
</comment>
<protein>
    <submittedName>
        <fullName evidence="2">Uncharacterized protein</fullName>
    </submittedName>
</protein>
<reference evidence="2 3" key="1">
    <citation type="journal article" date="2016" name="PLoS Pathog.">
        <title>Biosynthesis of antibiotic leucinostatins in bio-control fungus Purpureocillium lilacinum and their inhibition on phytophthora revealed by genome mining.</title>
        <authorList>
            <person name="Wang G."/>
            <person name="Liu Z."/>
            <person name="Lin R."/>
            <person name="Li E."/>
            <person name="Mao Z."/>
            <person name="Ling J."/>
            <person name="Yang Y."/>
            <person name="Yin W.B."/>
            <person name="Xie B."/>
        </authorList>
    </citation>
    <scope>NUCLEOTIDE SEQUENCE [LARGE SCALE GENOMIC DNA]</scope>
    <source>
        <strain evidence="2">170</strain>
    </source>
</reference>
<organism evidence="2 3">
    <name type="scientific">Pochonia chlamydosporia 170</name>
    <dbReference type="NCBI Taxonomy" id="1380566"/>
    <lineage>
        <taxon>Eukaryota</taxon>
        <taxon>Fungi</taxon>
        <taxon>Dikarya</taxon>
        <taxon>Ascomycota</taxon>
        <taxon>Pezizomycotina</taxon>
        <taxon>Sordariomycetes</taxon>
        <taxon>Hypocreomycetidae</taxon>
        <taxon>Hypocreales</taxon>
        <taxon>Clavicipitaceae</taxon>
        <taxon>Pochonia</taxon>
    </lineage>
</organism>
<feature type="compositionally biased region" description="Polar residues" evidence="1">
    <location>
        <begin position="34"/>
        <end position="49"/>
    </location>
</feature>
<dbReference type="EMBL" id="LSBJ02000003">
    <property type="protein sequence ID" value="OWT43111.1"/>
    <property type="molecule type" value="Genomic_DNA"/>
</dbReference>
<evidence type="ECO:0000313" key="2">
    <source>
        <dbReference type="EMBL" id="OWT43111.1"/>
    </source>
</evidence>
<dbReference type="Pfam" id="PF20174">
    <property type="entry name" value="DUF6540"/>
    <property type="match status" value="1"/>
</dbReference>
<accession>A0A219AQT2</accession>
<dbReference type="Proteomes" id="UP000078397">
    <property type="component" value="Unassembled WGS sequence"/>
</dbReference>
<dbReference type="OrthoDB" id="4925605at2759"/>
<gene>
    <name evidence="2" type="ORF">VFPPC_17713</name>
</gene>
<evidence type="ECO:0000256" key="1">
    <source>
        <dbReference type="SAM" id="MobiDB-lite"/>
    </source>
</evidence>
<evidence type="ECO:0000313" key="3">
    <source>
        <dbReference type="Proteomes" id="UP000078397"/>
    </source>
</evidence>
<dbReference type="KEGG" id="pchm:VFPPC_17713"/>
<dbReference type="InterPro" id="IPR046670">
    <property type="entry name" value="DUF6540"/>
</dbReference>
<proteinExistence type="predicted"/>
<feature type="region of interest" description="Disordered" evidence="1">
    <location>
        <begin position="34"/>
        <end position="58"/>
    </location>
</feature>
<dbReference type="AlphaFoldDB" id="A0A219AQT2"/>
<sequence length="198" mass="21869">MAIIGNEYRSAISPPTAPDHSLHMAIYRRYGPVSTTAQDNRSSSPSNATIPLKTRPCAVTPRSRMPTIKRYPVFRLIYEGGTRSIHKLFVQTASEGPVCGLYLQVTGTPETGMRYSEVPGDDPERAMPGPLIRKTCMGSISADSLDRFRDICRRGHPQRPPPGPDCRTCTWQPTCHSQEWVQDTIDLSVADGILDIGN</sequence>
<name>A0A219AQT2_METCM</name>